<comment type="caution">
    <text evidence="1">The sequence shown here is derived from an EMBL/GenBank/DDBJ whole genome shotgun (WGS) entry which is preliminary data.</text>
</comment>
<keyword evidence="2" id="KW-1185">Reference proteome</keyword>
<dbReference type="GO" id="GO:0008168">
    <property type="term" value="F:methyltransferase activity"/>
    <property type="evidence" value="ECO:0007669"/>
    <property type="project" value="UniProtKB-KW"/>
</dbReference>
<dbReference type="GO" id="GO:0032259">
    <property type="term" value="P:methylation"/>
    <property type="evidence" value="ECO:0007669"/>
    <property type="project" value="UniProtKB-KW"/>
</dbReference>
<protein>
    <submittedName>
        <fullName evidence="1">Ubiquinone/menaquinone biosynthesis C-methylase UbiE</fullName>
    </submittedName>
</protein>
<keyword evidence="1" id="KW-0808">Transferase</keyword>
<reference evidence="1 2" key="1">
    <citation type="submission" date="2018-10" db="EMBL/GenBank/DDBJ databases">
        <title>Sequencing the genomes of 1000 actinobacteria strains.</title>
        <authorList>
            <person name="Klenk H.-P."/>
        </authorList>
    </citation>
    <scope>NUCLEOTIDE SEQUENCE [LARGE SCALE GENOMIC DNA]</scope>
    <source>
        <strain evidence="1 2">DSM 43800</strain>
    </source>
</reference>
<dbReference type="Gene3D" id="3.40.50.150">
    <property type="entry name" value="Vaccinia Virus protein VP39"/>
    <property type="match status" value="1"/>
</dbReference>
<dbReference type="CDD" id="cd02440">
    <property type="entry name" value="AdoMet_MTases"/>
    <property type="match status" value="1"/>
</dbReference>
<name>A0A495W3F0_9PSEU</name>
<dbReference type="PANTHER" id="PTHR43861:SF1">
    <property type="entry name" value="TRANS-ACONITATE 2-METHYLTRANSFERASE"/>
    <property type="match status" value="1"/>
</dbReference>
<dbReference type="Proteomes" id="UP000282084">
    <property type="component" value="Unassembled WGS sequence"/>
</dbReference>
<dbReference type="RefSeq" id="WP_246019016.1">
    <property type="nucleotide sequence ID" value="NZ_RBXO01000001.1"/>
</dbReference>
<dbReference type="PANTHER" id="PTHR43861">
    <property type="entry name" value="TRANS-ACONITATE 2-METHYLTRANSFERASE-RELATED"/>
    <property type="match status" value="1"/>
</dbReference>
<keyword evidence="1" id="KW-0830">Ubiquinone</keyword>
<accession>A0A495W3F0</accession>
<dbReference type="AlphaFoldDB" id="A0A495W3F0"/>
<dbReference type="InterPro" id="IPR029063">
    <property type="entry name" value="SAM-dependent_MTases_sf"/>
</dbReference>
<proteinExistence type="predicted"/>
<evidence type="ECO:0000313" key="1">
    <source>
        <dbReference type="EMBL" id="RKT55285.1"/>
    </source>
</evidence>
<evidence type="ECO:0000313" key="2">
    <source>
        <dbReference type="Proteomes" id="UP000282084"/>
    </source>
</evidence>
<keyword evidence="1" id="KW-0489">Methyltransferase</keyword>
<gene>
    <name evidence="1" type="ORF">C8E97_3946</name>
</gene>
<dbReference type="Pfam" id="PF01209">
    <property type="entry name" value="Ubie_methyltran"/>
    <property type="match status" value="1"/>
</dbReference>
<sequence length="243" mass="25789">MTRRVGVGGVPEAFDGAAAGYDLLVAMNPGYHRALRRSARALGLPASGARVLDLGCGTGASTAALLSVAPGAEVVAVDASGGMLARARAKNWPDHVTFVHCRAEDLAAAGVEGPFDAVFAAYLVRNLPDPDATLRAVRGLLRPGGRVVLHEYSVADSRVRAAIWTAVCWSVVIPSGWLVTRDRGLYTYLWRSVLRFDGASRLRDRLRRNGFVDVRTDAVTGWQRGIAHTFVGRAAEGEPGAGT</sequence>
<organism evidence="1 2">
    <name type="scientific">Saccharothrix australiensis</name>
    <dbReference type="NCBI Taxonomy" id="2072"/>
    <lineage>
        <taxon>Bacteria</taxon>
        <taxon>Bacillati</taxon>
        <taxon>Actinomycetota</taxon>
        <taxon>Actinomycetes</taxon>
        <taxon>Pseudonocardiales</taxon>
        <taxon>Pseudonocardiaceae</taxon>
        <taxon>Saccharothrix</taxon>
    </lineage>
</organism>
<dbReference type="EMBL" id="RBXO01000001">
    <property type="protein sequence ID" value="RKT55285.1"/>
    <property type="molecule type" value="Genomic_DNA"/>
</dbReference>
<dbReference type="SUPFAM" id="SSF53335">
    <property type="entry name" value="S-adenosyl-L-methionine-dependent methyltransferases"/>
    <property type="match status" value="1"/>
</dbReference>